<dbReference type="InterPro" id="IPR045851">
    <property type="entry name" value="AMP-bd_C_sf"/>
</dbReference>
<dbReference type="InterPro" id="IPR020806">
    <property type="entry name" value="PKS_PP-bd"/>
</dbReference>
<evidence type="ECO:0000256" key="2">
    <source>
        <dbReference type="ARBA" id="ARBA00006432"/>
    </source>
</evidence>
<feature type="region of interest" description="Disordered" evidence="7">
    <location>
        <begin position="994"/>
        <end position="1017"/>
    </location>
</feature>
<dbReference type="FunFam" id="3.40.50.980:FF:000001">
    <property type="entry name" value="Non-ribosomal peptide synthetase"/>
    <property type="match status" value="4"/>
</dbReference>
<dbReference type="NCBIfam" id="TIGR01733">
    <property type="entry name" value="AA-adenyl-dom"/>
    <property type="match status" value="4"/>
</dbReference>
<name>L7UDF3_MYXSD</name>
<gene>
    <name evidence="9" type="ordered locus">MYSTI_04344</name>
</gene>
<evidence type="ECO:0000259" key="8">
    <source>
        <dbReference type="PROSITE" id="PS50075"/>
    </source>
</evidence>
<evidence type="ECO:0000256" key="6">
    <source>
        <dbReference type="ARBA" id="ARBA00022737"/>
    </source>
</evidence>
<feature type="domain" description="Carrier" evidence="8">
    <location>
        <begin position="4660"/>
        <end position="4735"/>
    </location>
</feature>
<dbReference type="InterPro" id="IPR001242">
    <property type="entry name" value="Condensation_dom"/>
</dbReference>
<evidence type="ECO:0000256" key="3">
    <source>
        <dbReference type="ARBA" id="ARBA00022450"/>
    </source>
</evidence>
<dbReference type="InterPro" id="IPR042099">
    <property type="entry name" value="ANL_N_sf"/>
</dbReference>
<dbReference type="SUPFAM" id="SSF56801">
    <property type="entry name" value="Acetyl-CoA synthetase-like"/>
    <property type="match status" value="4"/>
</dbReference>
<dbReference type="GO" id="GO:0016874">
    <property type="term" value="F:ligase activity"/>
    <property type="evidence" value="ECO:0007669"/>
    <property type="project" value="UniProtKB-KW"/>
</dbReference>
<keyword evidence="3" id="KW-0596">Phosphopantetheine</keyword>
<dbReference type="CDD" id="cd05930">
    <property type="entry name" value="A_NRPS"/>
    <property type="match status" value="2"/>
</dbReference>
<dbReference type="GO" id="GO:0043041">
    <property type="term" value="P:amino acid activation for nonribosomal peptide biosynthetic process"/>
    <property type="evidence" value="ECO:0007669"/>
    <property type="project" value="TreeGrafter"/>
</dbReference>
<dbReference type="FunFam" id="1.10.1200.10:FF:000005">
    <property type="entry name" value="Nonribosomal peptide synthetase 1"/>
    <property type="match status" value="3"/>
</dbReference>
<dbReference type="PROSITE" id="PS00012">
    <property type="entry name" value="PHOSPHOPANTETHEINE"/>
    <property type="match status" value="2"/>
</dbReference>
<dbReference type="GO" id="GO:0072330">
    <property type="term" value="P:monocarboxylic acid biosynthetic process"/>
    <property type="evidence" value="ECO:0007669"/>
    <property type="project" value="UniProtKB-ARBA"/>
</dbReference>
<dbReference type="Pfam" id="PF00501">
    <property type="entry name" value="AMP-binding"/>
    <property type="match status" value="4"/>
</dbReference>
<dbReference type="GO" id="GO:0044550">
    <property type="term" value="P:secondary metabolite biosynthetic process"/>
    <property type="evidence" value="ECO:0007669"/>
    <property type="project" value="UniProtKB-ARBA"/>
</dbReference>
<dbReference type="NCBIfam" id="NF004282">
    <property type="entry name" value="PRK05691.1"/>
    <property type="match status" value="4"/>
</dbReference>
<evidence type="ECO:0000256" key="4">
    <source>
        <dbReference type="ARBA" id="ARBA00022553"/>
    </source>
</evidence>
<dbReference type="EMBL" id="CP004025">
    <property type="protein sequence ID" value="AGC45642.1"/>
    <property type="molecule type" value="Genomic_DNA"/>
</dbReference>
<accession>L7UDF3</accession>
<dbReference type="Gene3D" id="3.30.559.30">
    <property type="entry name" value="Nonribosomal peptide synthetase, condensation domain"/>
    <property type="match status" value="6"/>
</dbReference>
<feature type="domain" description="Carrier" evidence="8">
    <location>
        <begin position="3591"/>
        <end position="3666"/>
    </location>
</feature>
<dbReference type="FunFam" id="3.40.50.980:FF:000002">
    <property type="entry name" value="Enterobactin synthetase component F"/>
    <property type="match status" value="1"/>
</dbReference>
<dbReference type="SMART" id="SM00823">
    <property type="entry name" value="PKS_PP"/>
    <property type="match status" value="4"/>
</dbReference>
<dbReference type="InterPro" id="IPR006162">
    <property type="entry name" value="Ppantetheine_attach_site"/>
</dbReference>
<dbReference type="InterPro" id="IPR010071">
    <property type="entry name" value="AA_adenyl_dom"/>
</dbReference>
<evidence type="ECO:0000313" key="10">
    <source>
        <dbReference type="Proteomes" id="UP000011131"/>
    </source>
</evidence>
<feature type="domain" description="Carrier" evidence="8">
    <location>
        <begin position="1016"/>
        <end position="1090"/>
    </location>
</feature>
<dbReference type="InterPro" id="IPR036736">
    <property type="entry name" value="ACP-like_sf"/>
</dbReference>
<keyword evidence="5" id="KW-0436">Ligase</keyword>
<dbReference type="InterPro" id="IPR009081">
    <property type="entry name" value="PP-bd_ACP"/>
</dbReference>
<dbReference type="Pfam" id="PF00668">
    <property type="entry name" value="Condensation"/>
    <property type="match status" value="6"/>
</dbReference>
<dbReference type="CDD" id="cd19534">
    <property type="entry name" value="E_NRPS"/>
    <property type="match status" value="1"/>
</dbReference>
<protein>
    <submittedName>
        <fullName evidence="9">Non-ribosomal peptide synthetase</fullName>
    </submittedName>
</protein>
<keyword evidence="6" id="KW-0677">Repeat</keyword>
<dbReference type="InterPro" id="IPR023213">
    <property type="entry name" value="CAT-like_dom_sf"/>
</dbReference>
<dbReference type="FunFam" id="1.10.1200.10:FF:000016">
    <property type="entry name" value="Non-ribosomal peptide synthase"/>
    <property type="match status" value="1"/>
</dbReference>
<dbReference type="KEGG" id="msd:MYSTI_04344"/>
<dbReference type="Pfam" id="PF13193">
    <property type="entry name" value="AMP-binding_C"/>
    <property type="match status" value="4"/>
</dbReference>
<evidence type="ECO:0000256" key="1">
    <source>
        <dbReference type="ARBA" id="ARBA00001957"/>
    </source>
</evidence>
<dbReference type="Gene3D" id="2.30.38.10">
    <property type="entry name" value="Luciferase, Domain 3"/>
    <property type="match status" value="3"/>
</dbReference>
<dbReference type="PANTHER" id="PTHR45527">
    <property type="entry name" value="NONRIBOSOMAL PEPTIDE SYNTHETASE"/>
    <property type="match status" value="1"/>
</dbReference>
<dbReference type="Gene3D" id="3.30.300.30">
    <property type="match status" value="4"/>
</dbReference>
<dbReference type="InterPro" id="IPR010060">
    <property type="entry name" value="NRPS_synth"/>
</dbReference>
<dbReference type="CDD" id="cd19531">
    <property type="entry name" value="LCL_NRPS-like"/>
    <property type="match status" value="4"/>
</dbReference>
<dbReference type="FunFam" id="2.30.38.10:FF:000001">
    <property type="entry name" value="Non-ribosomal peptide synthetase PvdI"/>
    <property type="match status" value="4"/>
</dbReference>
<keyword evidence="4" id="KW-0597">Phosphoprotein</keyword>
<dbReference type="FunFam" id="3.30.559.10:FF:000012">
    <property type="entry name" value="Non-ribosomal peptide synthetase"/>
    <property type="match status" value="3"/>
</dbReference>
<dbReference type="SUPFAM" id="SSF52777">
    <property type="entry name" value="CoA-dependent acyltransferases"/>
    <property type="match status" value="12"/>
</dbReference>
<dbReference type="FunFam" id="3.30.300.30:FF:000010">
    <property type="entry name" value="Enterobactin synthetase component F"/>
    <property type="match status" value="4"/>
</dbReference>
<dbReference type="CDD" id="cd17643">
    <property type="entry name" value="A_NRPS_Cytc1-like"/>
    <property type="match status" value="1"/>
</dbReference>
<feature type="region of interest" description="Disordered" evidence="7">
    <location>
        <begin position="4738"/>
        <end position="4759"/>
    </location>
</feature>
<dbReference type="Pfam" id="PF00550">
    <property type="entry name" value="PP-binding"/>
    <property type="match status" value="4"/>
</dbReference>
<dbReference type="NCBIfam" id="TIGR01720">
    <property type="entry name" value="NRPS-para261"/>
    <property type="match status" value="1"/>
</dbReference>
<dbReference type="Proteomes" id="UP000011131">
    <property type="component" value="Chromosome"/>
</dbReference>
<dbReference type="FunFam" id="3.40.50.12780:FF:000012">
    <property type="entry name" value="Non-ribosomal peptide synthetase"/>
    <property type="match status" value="4"/>
</dbReference>
<dbReference type="SUPFAM" id="SSF47336">
    <property type="entry name" value="ACP-like"/>
    <property type="match status" value="4"/>
</dbReference>
<evidence type="ECO:0000313" key="9">
    <source>
        <dbReference type="EMBL" id="AGC45642.1"/>
    </source>
</evidence>
<dbReference type="Gene3D" id="3.40.50.980">
    <property type="match status" value="6"/>
</dbReference>
<dbReference type="InterPro" id="IPR025110">
    <property type="entry name" value="AMP-bd_C"/>
</dbReference>
<dbReference type="FunFam" id="3.30.559.30:FF:000001">
    <property type="entry name" value="Non-ribosomal peptide synthetase"/>
    <property type="match status" value="1"/>
</dbReference>
<proteinExistence type="inferred from homology"/>
<dbReference type="eggNOG" id="COG1020">
    <property type="taxonomic scope" value="Bacteria"/>
</dbReference>
<feature type="domain" description="Carrier" evidence="8">
    <location>
        <begin position="2528"/>
        <end position="2603"/>
    </location>
</feature>
<organism evidence="9 10">
    <name type="scientific">Myxococcus stipitatus (strain DSM 14675 / JCM 12634 / Mx s8)</name>
    <dbReference type="NCBI Taxonomy" id="1278073"/>
    <lineage>
        <taxon>Bacteria</taxon>
        <taxon>Pseudomonadati</taxon>
        <taxon>Myxococcota</taxon>
        <taxon>Myxococcia</taxon>
        <taxon>Myxococcales</taxon>
        <taxon>Cystobacterineae</taxon>
        <taxon>Myxococcaceae</taxon>
        <taxon>Myxococcus</taxon>
    </lineage>
</organism>
<dbReference type="Gene3D" id="1.10.1200.10">
    <property type="entry name" value="ACP-like"/>
    <property type="match status" value="3"/>
</dbReference>
<evidence type="ECO:0000256" key="5">
    <source>
        <dbReference type="ARBA" id="ARBA00022598"/>
    </source>
</evidence>
<dbReference type="NCBIfam" id="NF003417">
    <property type="entry name" value="PRK04813.1"/>
    <property type="match status" value="4"/>
</dbReference>
<dbReference type="Gene3D" id="3.30.559.10">
    <property type="entry name" value="Chloramphenicol acetyltransferase-like domain"/>
    <property type="match status" value="6"/>
</dbReference>
<dbReference type="STRING" id="1278073.MYSTI_04344"/>
<dbReference type="InterPro" id="IPR020845">
    <property type="entry name" value="AMP-binding_CS"/>
</dbReference>
<dbReference type="PROSITE" id="PS00455">
    <property type="entry name" value="AMP_BINDING"/>
    <property type="match status" value="4"/>
</dbReference>
<dbReference type="GO" id="GO:0031177">
    <property type="term" value="F:phosphopantetheine binding"/>
    <property type="evidence" value="ECO:0007669"/>
    <property type="project" value="InterPro"/>
</dbReference>
<dbReference type="Gene3D" id="3.40.50.1820">
    <property type="entry name" value="alpha/beta hydrolase"/>
    <property type="match status" value="1"/>
</dbReference>
<dbReference type="CDD" id="cd19543">
    <property type="entry name" value="DCL_NRPS"/>
    <property type="match status" value="1"/>
</dbReference>
<comment type="cofactor">
    <cofactor evidence="1">
        <name>pantetheine 4'-phosphate</name>
        <dbReference type="ChEBI" id="CHEBI:47942"/>
    </cofactor>
</comment>
<dbReference type="InterPro" id="IPR029058">
    <property type="entry name" value="AB_hydrolase_fold"/>
</dbReference>
<dbReference type="Gene3D" id="3.40.50.12780">
    <property type="entry name" value="N-terminal domain of ligase-like"/>
    <property type="match status" value="1"/>
</dbReference>
<feature type="region of interest" description="Disordered" evidence="7">
    <location>
        <begin position="24"/>
        <end position="47"/>
    </location>
</feature>
<dbReference type="PANTHER" id="PTHR45527:SF14">
    <property type="entry name" value="PLIPASTATIN SYNTHASE SUBUNIT B"/>
    <property type="match status" value="1"/>
</dbReference>
<dbReference type="CDD" id="cd12117">
    <property type="entry name" value="A_NRPS_Srf_like"/>
    <property type="match status" value="1"/>
</dbReference>
<evidence type="ECO:0000256" key="7">
    <source>
        <dbReference type="SAM" id="MobiDB-lite"/>
    </source>
</evidence>
<dbReference type="PATRIC" id="fig|1278073.3.peg.4412"/>
<dbReference type="GO" id="GO:0005829">
    <property type="term" value="C:cytosol"/>
    <property type="evidence" value="ECO:0007669"/>
    <property type="project" value="TreeGrafter"/>
</dbReference>
<dbReference type="HOGENOM" id="CLU_223631_0_0_7"/>
<dbReference type="PROSITE" id="PS50075">
    <property type="entry name" value="CARRIER"/>
    <property type="match status" value="4"/>
</dbReference>
<sequence>MSDILKRLAGLSPEKQNALLKKLKAGRDPGAAPRRSHPPLEPRAPGTRLPLSFAQQRLWFLEQLEPGTARYNVPAAVRLQGALDLGVLERAFAELLRRHEVLRTVFREQGETAEQVVLLASRPPLPVVDLTSVPAEQRDAEAARRASAEARRPFDLRRGPLLSTTLLRLAEDEHVLVLNIHHIISDAWSTAVMVRELGQLYAAFSQGQPSPLPELTVQYGDCALWQRSWLEGAELERQLSYWRQQLAGAPGLLALPTDRPRPPEQTFHGAAHPVRLSRVLSEALKGLATREGVTPYMLLLAAFQLLLGRYAGQEDVCVGSSIAGRVVPEQEGLIGFFANTLVLRTKLSGNPTFRELLRQVKDTTLGAYAHQDIPFEKLVEELEPERNLGHAPVFQVLFAFLNAPATELRLPGLSMRLMELETRVSKFDLELAFTESDGHLQGSFVYNTDLFDASTLARLAGHLQVLLEGIVAAPEAPLSELPWLASEERRQVVEDWNQATRELPQPALVHHLFEAQVRRAPEAIALHSGDERLTYGELNARANQLARHLRRVGVGPEMFVALCLERSPELVVAMLATLKAGAAFLPMDPGAPSGRLDFIASDAHAPVLLTHSSLEHLLDRRGYVLRLDEDWARVEREPEDDLDSELDADHLAYVIYTSGSTGQPKGTLLQHRGLCNTALQTIDFMDLRPGDRLLQFFSPAFDAALSEIFPALLAGATLVLASREELMPGEPLLSVLTGQDITTFKVTPSVLAQLEVPPLKNVRTLIVAGEACPPELVARFKPGRRFVNAYGPTETTVCATVNTDVTAPRVTLGRPFHNVRTYVLDAHLRPVPVGVPGELFIGGTGLARGYLGRPELTAERFLPNPFAHAPGERLYRTGDRARWLANGELEYLGRLDFQVKLRGFRIELGEIEAVLRKQPGIREAVVTAREDTPGHKRLVAYCVPETPRSEEGREGSPSLSATTLRAELATHLPDYMLPAAFVFLDALPLTSNGKVDRQGLPPPDSTRAEQAASQVAPRDEVEQRLATIWAGVLGLEQVGVLDNFFELGGDSILSLQVVARARQVGLLLSTRDLFQHQTIARLAQVARSSTEAAGEQGAVIGPVPLSPIQRHLFQHDAPHAHHFNQALLLTPRQRLEPSHLEQVLRHLVLHHDALRLRFFQHEGNWLQECTSPDEAPFHLTHVDLSATPADQQPAALEAEATRLQAGFVLSEPSLFRAALFQLGGDTQRLLLVANHLVVDAVSWRVLLEDLESAWSLVQQGQPLRLPAKSTSFQTWTRNLEAHAHSEPLAAQAPLWLDEARLVIKPLPTDASGANTRDSERAIALALDAEETRLLLQEATTAWRARINDVLLTALARALAEWTGQSHVLVNLEGHGREELFPDVDLSRTVGWLTSLVPVLLPVPEHASLGDGLRAVRDALRRMPDQGIGAGLLKWMGPEEFSRKLQAQPVPQVAFNYLGQLDGTAASSALFTRALERTGPSASPEGTRLHLLELNGSVLEGRLRFTLTYSDRLHHEATARALGERFLLHLRALISHRHSEDARRFSPGDFPLARLSQSALDALVRQAPSGVEDLYPLSPMQQGILFHVLLAPASAVYFQQLAWTVDSLDLPAFMEAWRHCLKRHTILRSSFHWEGLDAPLQVVHAAPELPIDSLDWSQLSADEQRTRFEALLVEDKQRGVELRSAPLLRLTVIHLGPRGTRFLWSHHHLLVDGWSLGLLMREVFSLYETLRSGQTPQETPRPAFGEYIAWLHRQGTTGEDFWREALRGFSVLTPLPADTHQPSSGQSTAEAALSGPGSAALQSFAREHHVTVHTLALASWAFLLARHGGGEDVVFGNTVAGRPPELPGSEALVGLFINSLPVRVRLPSATSALSPWLQSLQGQQLEARQYEHSPLVQVQAVSEVPRGTPLFDSLLVFENYPLDATLLEHSSLVVRDIHGFELSNYPLTASVLPGSTLRLRLVFDTPRFAPEAMQQLLARWVRVLESLPTAKRLDDLSLLTSEERQRLLVEWNDTASEYPRDATLPDVFEQVAARAPDRIALEFGEARLTYRQLDERANRLAWHLRGLGVTTDERVAIAVERSLELVVSLLAILKAGAAYVPLDPAYPPERLVAMVEDARPRVLITQQGLVSRLPTGEQRTVILEDLDLASLPVQAPPRVVWPENLAYIDFTSGSTGRPKGVGTPQSAVLRTVMGIDYAHLGPDETFLLIAPVSFDASTLELWGPLLQGARLVIFPPHAPSDVHELGEVLERHGVTTLHLTAGLLTQVVDHNLQGLRGVRQLLTGGDVVSAPHVRRVMETLNIPVTACYGPTETTLFAACHRMTRPEHAGSVVPLGRPIGNTRVYVLDGKGQPVPEGVVGELFIGGDGVARGYIEQPALTAERFVPDVFSTKPGQRIYRTGDLARWRHDGVLEFLGRGDAQVKLRGYRIELAEVESALLTHPRVRQAVAVVREDLPGDKRLVAYCVPSEGPTGLDLPAVRAHLAARLPEFMLPSAVVVLDALPLTANAKIDRKALPAPEGTRAPGATLIAPRSALEHRLADIWRQVLRVEHLGIHDNFFELGGHSLLATQAVSRIRSELQVDLPLRALFDAPTLAALASRLESSAHTAKAPALQALPRTGPLPLSFAQQRLWFLERLEPANASYNVPSALRLEGRLDVPALRRAFDALVRRHESLRTVFGAGDDGQPFQTVLPSAPLDVPCVDLSALSASERQEAAARLAAEDGARSFHLGAGPLLRATLLRLSEDDHVLVLTMHHIVSDAWSMGVLVREMAALYEAFAHERPSPLSDLGFQYPDYAVWQRGWLQGDVLEDQVSWWRRQLDGAPAFLEMPTDHPRPPVQTYRGAHHHFRLSTELSSRLRDFSQRHGTTPFMVLLATFHTLLHRYSGQDDISVGSPIAGRPQSELEGLIGFFVNTLVLRARMHDDPPFLDLLQQVRDTTLESFAHQDVPFEKLVEALRPQRDMRTTPLFQAMLVLQNVPMGPLQLPGLRLRPLEVETHVAKYDLLLMLVDGAEGFSGNLEYATDLFEPTTAARWVTHFQSLLVHALEAPRTRLGALHLLTPEERHDLLVTWNDTETTFPSELTVPELISRQAALAPESIALEDGQTRHTYAWLEARANQLARHLRARGVGPEVRVGLFLERSPDMVVALLAVLKAGGAYVPFDIAYPEERLAFMLADSGVTLLLTQRSLQSRLPAHAARAISLDDEAPSLLTQSSEALPRTAAPHHLAYVLYTSGSTGRPKGVLIEHRGVVNYLSWCASTYPRAPRGAPVHSPLAFDLTVTSLLLPLSQGSSVRLVSEAQDVEGLSLALRERELFGLVKLTPSHLQTLSQLLPPTEAATATHAFVIGGEALTFEQLTFWRTHAPATRLFNEYGPTETVVGCCVHEVEAHGAPTSGPVPIGRPIANIDLHVLDARGALVPVGVPGELYIGGLPLARGYWQRPELTAERFVPHPFARTPGERLYRTGDRVRRRADGTLEYLGRLDFQVKVRGFRIELGEIEAVLAQHPEVRETLVLVREDTPGDQRLVAYVLPQTGQSPEAGVLRDFLTQRLPEYMVPAAFIRLDAFPLTVHGKVDRAALPRPGEESQAHASRFVAPRTPVEQEIAALWCELLDVPRVGVHDNFFVLGGHSLLALQMAARILSTFQVELPLNTLFDAPTLETLAQEIENARQSNQGPSIPPIQPAPRDGALPLSFPQQRLWFLDQLDPNSASYNIPLALRLEGVLDEAVLHEALETLVRRHEVLRTTFRGVEGQPRQEISREPRIPVEVHELGTLPAADREREVLRRVTAEAGRPFNLAEGPLLRASLLRLGEQDHVLIFSMHHIVTDAWSMGVVAREVAALYDAALRRAPAPLPELPLQYADYAVWQRQWLRGDVLRAQLEGWRQRLAGAPARLELPTDRPRPPVQTFRGARHAFRLSSEVAERLVSFSQQEKATPFMTLLAAFQVLLGRYSGQDDISVGTPTAGRRVAELEGLIGFFVNTLVLRSRLALQDTFRELVRQVREMTLDAYAHQDLPFEQLVEELRPERDLGVAPLFQVMFVVQNAPVSTLRVPGLKLQPLDVETSTARFDLTLQFAEGPEGWAGSLEYNTDLFDAGSVARLATHYQVLLAAALTASDTRLDALPLLTDAERHQVLVEWNTLRLDPPAHGTLHGLFEAQVARAPDALALSFEGQHLTYRELNARANQLAAWLRSQGVGAESLVGLYLDRSLELVVGLLAILKAGAAYVPMDPAYPRERLAFMVEDSGVPLLLTQQALAAQLPSQQARRLCLDSEWSTVAGFPSHDVETKGDADHLAYVIYTSGSTGRPKGSLLCHGQVLRLFSSTQREYGFDARDVWTLFHSSAFDFSVWELWGALLYGGRLVIVPYWVSRSPGDFHALLQREEVTVLNQTPSAFRQLLQHEETLEKAPPLALRYVIFGGEALDFRGLQPWFARHGDSQPRLVNMYGITETTVHVTYRALSEQDARGTASVVGVPISDLQAFILGPSLEPVPVGIPGELYIGGRGLARGYHGRPDLTAERFIPHPFSTTPGARLYKTGDRARFREDGQIESLGRTDFQVKLRGFRIELGEIEAVLEQQPGLRQALVLAREDRAGDKRLVAYLVPTAGHEVDTATLRQVLKAQLPEYMVPSAFVTLEALPLTSNGKVDRKALPAPDASSAPVSAYKAPSTPIEQRLAELWRDVLGVERVGVTDSFFELGGHSLLAVQVMSRIRATFGVDLPLRTLFEHRDIEVLARALEQLGAGTRGGDGARSIPRRPTALGRATGPASMAQKRWLSYASSNPNRPKSAGNVPRCVRITGRLDVDALERALTTLVERHEILRTHYVRGDDGFTFHVPPMAPVPLERRDFVGLPREQCEEAVRQHVFQDAQTPFDLMAPPLFRAWLYTLGPEEHMLLVLTHHIAWDGWSEALLLQEVTLAYRAYVRDEEPRLPELRIQHSDFAWWQHEQMQGERLESLESYWREHLADGVSMVDFPLDKPRPETRTYNALTATAAFPAELSAAIKALCGREGVTLYMMAMAAYQALLALRSGARKVTVFSNIGSRDHLEVENLIGCFTNVILIHTDLDGDPTFQELLTRVRDAVLGALAHSALPYQRVLDMVGMNPDSKSARTFPGMNMQNFQKLGGPRLSLEGLQFDRVNIPQGGSLMVNMFFFVSESEDHQVSLMAQANGDLYEARTVERIVEDFQRLLAAGCANPNRRLSALLSGEEDSKVQG</sequence>
<dbReference type="OrthoDB" id="5349841at2"/>
<keyword evidence="10" id="KW-1185">Reference proteome</keyword>
<comment type="similarity">
    <text evidence="2">Belongs to the ATP-dependent AMP-binding enzyme family.</text>
</comment>
<reference evidence="9 10" key="1">
    <citation type="journal article" date="2013" name="Genome Announc.">
        <title>Complete genome sequence of Myxococcus stipitatus strain DSM 14675, a fruiting myxobacterium.</title>
        <authorList>
            <person name="Huntley S."/>
            <person name="Kneip S."/>
            <person name="Treuner-Lange A."/>
            <person name="Sogaard-Andersen L."/>
        </authorList>
    </citation>
    <scope>NUCLEOTIDE SEQUENCE [LARGE SCALE GENOMIC DNA]</scope>
    <source>
        <strain evidence="10">DSM 14675 / JCM 12634 / Mx s8</strain>
    </source>
</reference>
<dbReference type="RefSeq" id="WP_015349902.1">
    <property type="nucleotide sequence ID" value="NC_020126.1"/>
</dbReference>
<dbReference type="InterPro" id="IPR000873">
    <property type="entry name" value="AMP-dep_synth/lig_dom"/>
</dbReference>